<evidence type="ECO:0000256" key="1">
    <source>
        <dbReference type="SAM" id="MobiDB-lite"/>
    </source>
</evidence>
<feature type="signal peptide" evidence="2">
    <location>
        <begin position="1"/>
        <end position="28"/>
    </location>
</feature>
<evidence type="ECO:0008006" key="5">
    <source>
        <dbReference type="Google" id="ProtNLM"/>
    </source>
</evidence>
<feature type="region of interest" description="Disordered" evidence="1">
    <location>
        <begin position="30"/>
        <end position="49"/>
    </location>
</feature>
<feature type="chain" id="PRO_5026652871" description="DUF4352 domain-containing protein" evidence="2">
    <location>
        <begin position="29"/>
        <end position="467"/>
    </location>
</feature>
<sequence length="467" mass="50381">MRRKWTAVFLSVVLSVLAGSIISLQATAATSDQAEDQSSEQAMEQEMTEGGADVLAPDSDAGFTGRATIDSTVLVDEKDVKITASNLAYESYQTTIDLLIENNTSQDLSFTSGTMAFCCNTVNGYAISSMYVNEDVTAGMKKNAEVSIRNDELELLGIKDIAEIEMGFRVETEDNDDYLVTAPVKIQTSSAGSVDLTEDTYQKGLSDGSFEHISGGKVEAFQKGSFYSANGINLISAAIVKKDGTDAVLLELENTTDQVLSFHIGDFAINNLVISSPFWDSITLNPHGRAVMAENINNMADAKEYAAFGIGQPEAIAFHATISDSQNNDLTENGQVGISFGDSPAVNQDGAELYNQNGIRILYKGESDDSLYNYLLLIIFNDSSDTIYVSDETGSTSVNGFMVDENTYSRTIEPGQAGGMMYGISKSSLEENQITTADITTATFQLNIGSGSYYNYIDQPKLTVNVK</sequence>
<gene>
    <name evidence="3" type="ORF">FYJ35_08520</name>
</gene>
<comment type="caution">
    <text evidence="3">The sequence shown here is derived from an EMBL/GenBank/DDBJ whole genome shotgun (WGS) entry which is preliminary data.</text>
</comment>
<proteinExistence type="predicted"/>
<evidence type="ECO:0000313" key="3">
    <source>
        <dbReference type="EMBL" id="MSS15077.1"/>
    </source>
</evidence>
<evidence type="ECO:0000256" key="2">
    <source>
        <dbReference type="SAM" id="SignalP"/>
    </source>
</evidence>
<protein>
    <recommendedName>
        <fullName evidence="5">DUF4352 domain-containing protein</fullName>
    </recommendedName>
</protein>
<dbReference type="EMBL" id="VULZ01000008">
    <property type="protein sequence ID" value="MSS15077.1"/>
    <property type="molecule type" value="Genomic_DNA"/>
</dbReference>
<dbReference type="Proteomes" id="UP000481852">
    <property type="component" value="Unassembled WGS sequence"/>
</dbReference>
<organism evidence="3 4">
    <name type="scientific">Porcincola intestinalis</name>
    <dbReference type="NCBI Taxonomy" id="2606632"/>
    <lineage>
        <taxon>Bacteria</taxon>
        <taxon>Bacillati</taxon>
        <taxon>Bacillota</taxon>
        <taxon>Clostridia</taxon>
        <taxon>Lachnospirales</taxon>
        <taxon>Lachnospiraceae</taxon>
        <taxon>Porcincola</taxon>
    </lineage>
</organism>
<accession>A0A6L5X6D7</accession>
<keyword evidence="2" id="KW-0732">Signal</keyword>
<reference evidence="3 4" key="1">
    <citation type="submission" date="2019-08" db="EMBL/GenBank/DDBJ databases">
        <title>In-depth cultivation of the pig gut microbiome towards novel bacterial diversity and tailored functional studies.</title>
        <authorList>
            <person name="Wylensek D."/>
            <person name="Hitch T.C.A."/>
            <person name="Clavel T."/>
        </authorList>
    </citation>
    <scope>NUCLEOTIDE SEQUENCE [LARGE SCALE GENOMIC DNA]</scope>
    <source>
        <strain evidence="3 4">Oil+RF-744-WCA-WT-11</strain>
    </source>
</reference>
<evidence type="ECO:0000313" key="4">
    <source>
        <dbReference type="Proteomes" id="UP000481852"/>
    </source>
</evidence>
<name>A0A6L5X6D7_9FIRM</name>
<dbReference type="RefSeq" id="WP_154525556.1">
    <property type="nucleotide sequence ID" value="NZ_VULZ01000008.1"/>
</dbReference>
<dbReference type="AlphaFoldDB" id="A0A6L5X6D7"/>
<keyword evidence="4" id="KW-1185">Reference proteome</keyword>